<evidence type="ECO:0000313" key="2">
    <source>
        <dbReference type="EMBL" id="ANF50300.1"/>
    </source>
</evidence>
<proteinExistence type="predicted"/>
<keyword evidence="1" id="KW-0732">Signal</keyword>
<feature type="chain" id="PRO_5008003758" evidence="1">
    <location>
        <begin position="20"/>
        <end position="94"/>
    </location>
</feature>
<gene>
    <name evidence="2" type="ORF">A0O34_07120</name>
</gene>
<protein>
    <submittedName>
        <fullName evidence="2">Uncharacterized protein</fullName>
    </submittedName>
</protein>
<name>A0A172XTU6_9FLAO</name>
<dbReference type="KEGG" id="chh:A0O34_07120"/>
<dbReference type="EMBL" id="CP015199">
    <property type="protein sequence ID" value="ANF50300.1"/>
    <property type="molecule type" value="Genomic_DNA"/>
</dbReference>
<evidence type="ECO:0000313" key="3">
    <source>
        <dbReference type="Proteomes" id="UP000077824"/>
    </source>
</evidence>
<organism evidence="2 3">
    <name type="scientific">Chryseobacterium glaciei</name>
    <dbReference type="NCBI Taxonomy" id="1685010"/>
    <lineage>
        <taxon>Bacteria</taxon>
        <taxon>Pseudomonadati</taxon>
        <taxon>Bacteroidota</taxon>
        <taxon>Flavobacteriia</taxon>
        <taxon>Flavobacteriales</taxon>
        <taxon>Weeksellaceae</taxon>
        <taxon>Chryseobacterium group</taxon>
        <taxon>Chryseobacterium</taxon>
    </lineage>
</organism>
<keyword evidence="3" id="KW-1185">Reference proteome</keyword>
<evidence type="ECO:0000256" key="1">
    <source>
        <dbReference type="SAM" id="SignalP"/>
    </source>
</evidence>
<accession>A0A172XTU6</accession>
<dbReference type="RefSeq" id="WP_066753052.1">
    <property type="nucleotide sequence ID" value="NZ_CP015199.1"/>
</dbReference>
<dbReference type="Proteomes" id="UP000077824">
    <property type="component" value="Chromosome"/>
</dbReference>
<reference evidence="2 3" key="1">
    <citation type="submission" date="2016-04" db="EMBL/GenBank/DDBJ databases">
        <title>Complete Genome Sequence of Chryseobacterium sp. IHBB 10212.</title>
        <authorList>
            <person name="Pal M."/>
            <person name="Swarnkar M.K."/>
            <person name="Kaushal K."/>
            <person name="Chhibber S."/>
            <person name="Singh A.K."/>
            <person name="Gulati A."/>
        </authorList>
    </citation>
    <scope>NUCLEOTIDE SEQUENCE [LARGE SCALE GENOMIC DNA]</scope>
    <source>
        <strain evidence="2 3">IHBB 10212</strain>
    </source>
</reference>
<sequence>MKKLTSMLGLLAVAAGLTAAVAMAPAPEKSTVKSNTTVSNYWFDLNGNRLNLTPEEIQAQCGTEEVLCAKGYDAIDGAGNPSGPQTGSILGEQN</sequence>
<dbReference type="AlphaFoldDB" id="A0A172XTU6"/>
<feature type="signal peptide" evidence="1">
    <location>
        <begin position="1"/>
        <end position="19"/>
    </location>
</feature>